<comment type="caution">
    <text evidence="2">The sequence shown here is derived from an EMBL/GenBank/DDBJ whole genome shotgun (WGS) entry which is preliminary data.</text>
</comment>
<evidence type="ECO:0000259" key="1">
    <source>
        <dbReference type="Pfam" id="PF09791"/>
    </source>
</evidence>
<dbReference type="Pfam" id="PF09791">
    <property type="entry name" value="Oxidored-like"/>
    <property type="match status" value="1"/>
</dbReference>
<name>A0A5J4N8Y7_9TREM</name>
<feature type="domain" description="Oxidoreductase-like" evidence="1">
    <location>
        <begin position="37"/>
        <end position="72"/>
    </location>
</feature>
<dbReference type="InterPro" id="IPR019180">
    <property type="entry name" value="Oxidoreductase-like_N"/>
</dbReference>
<reference evidence="2 3" key="1">
    <citation type="journal article" date="2019" name="Gigascience">
        <title>Whole-genome sequence of the oriental lung fluke Paragonimus westermani.</title>
        <authorList>
            <person name="Oey H."/>
            <person name="Zakrzewski M."/>
            <person name="Narain K."/>
            <person name="Devi K.R."/>
            <person name="Agatsuma T."/>
            <person name="Nawaratna S."/>
            <person name="Gobert G.N."/>
            <person name="Jones M.K."/>
            <person name="Ragan M.A."/>
            <person name="McManus D.P."/>
            <person name="Krause L."/>
        </authorList>
    </citation>
    <scope>NUCLEOTIDE SEQUENCE [LARGE SCALE GENOMIC DNA]</scope>
    <source>
        <strain evidence="2 3">IND2009</strain>
    </source>
</reference>
<evidence type="ECO:0000313" key="2">
    <source>
        <dbReference type="EMBL" id="KAA3672015.1"/>
    </source>
</evidence>
<dbReference type="Proteomes" id="UP000324629">
    <property type="component" value="Unassembled WGS sequence"/>
</dbReference>
<dbReference type="EMBL" id="QNGE01005486">
    <property type="protein sequence ID" value="KAA3672015.1"/>
    <property type="molecule type" value="Genomic_DNA"/>
</dbReference>
<evidence type="ECO:0000313" key="3">
    <source>
        <dbReference type="Proteomes" id="UP000324629"/>
    </source>
</evidence>
<organism evidence="2 3">
    <name type="scientific">Paragonimus westermani</name>
    <dbReference type="NCBI Taxonomy" id="34504"/>
    <lineage>
        <taxon>Eukaryota</taxon>
        <taxon>Metazoa</taxon>
        <taxon>Spiralia</taxon>
        <taxon>Lophotrochozoa</taxon>
        <taxon>Platyhelminthes</taxon>
        <taxon>Trematoda</taxon>
        <taxon>Digenea</taxon>
        <taxon>Plagiorchiida</taxon>
        <taxon>Troglotremata</taxon>
        <taxon>Troglotrematidae</taxon>
        <taxon>Paragonimus</taxon>
    </lineage>
</organism>
<dbReference type="InterPro" id="IPR039251">
    <property type="entry name" value="OXLD1"/>
</dbReference>
<protein>
    <recommendedName>
        <fullName evidence="1">Oxidoreductase-like domain-containing protein</fullName>
    </recommendedName>
</protein>
<proteinExistence type="predicted"/>
<dbReference type="PANTHER" id="PTHR21193:SF3">
    <property type="entry name" value="OXIDOREDUCTASE-LIKE DOMAIN-CONTAINING PROTEIN 1"/>
    <property type="match status" value="1"/>
</dbReference>
<keyword evidence="3" id="KW-1185">Reference proteome</keyword>
<dbReference type="AlphaFoldDB" id="A0A5J4N8Y7"/>
<sequence>MFQRFQLLNRCAVIFTSWRIGVPSSTFFTLCRRSASVMRPPPPPNDEDCCGTGCVNCVWLQYADCLFSYHRSTLRSAELESVHSLSDALHNIRQEIEKIENPYARAFLMVELNSRFKRL</sequence>
<dbReference type="GO" id="GO:0005739">
    <property type="term" value="C:mitochondrion"/>
    <property type="evidence" value="ECO:0007669"/>
    <property type="project" value="TreeGrafter"/>
</dbReference>
<gene>
    <name evidence="2" type="ORF">DEA37_0010329</name>
</gene>
<dbReference type="PANTHER" id="PTHR21193">
    <property type="entry name" value="OXIDOREDUCTASE-LIKE DOMAIN-CONTAINING PROTEIN 1"/>
    <property type="match status" value="1"/>
</dbReference>
<accession>A0A5J4N8Y7</accession>